<feature type="transmembrane region" description="Helical" evidence="7">
    <location>
        <begin position="64"/>
        <end position="81"/>
    </location>
</feature>
<feature type="transmembrane region" description="Helical" evidence="7">
    <location>
        <begin position="87"/>
        <end position="104"/>
    </location>
</feature>
<feature type="transmembrane region" description="Helical" evidence="7">
    <location>
        <begin position="136"/>
        <end position="155"/>
    </location>
</feature>
<name>A0ABS2FEZ1_9CLOT</name>
<gene>
    <name evidence="9" type="ORF">H6A19_07165</name>
</gene>
<evidence type="ECO:0000259" key="8">
    <source>
        <dbReference type="Pfam" id="PF13515"/>
    </source>
</evidence>
<feature type="transmembrane region" description="Helical" evidence="7">
    <location>
        <begin position="393"/>
        <end position="414"/>
    </location>
</feature>
<comment type="similarity">
    <text evidence="6">Belongs to the YccS/YhfK family.</text>
</comment>
<feature type="transmembrane region" description="Helical" evidence="7">
    <location>
        <begin position="111"/>
        <end position="130"/>
    </location>
</feature>
<evidence type="ECO:0000256" key="1">
    <source>
        <dbReference type="ARBA" id="ARBA00004651"/>
    </source>
</evidence>
<keyword evidence="5 7" id="KW-0472">Membrane</keyword>
<comment type="caution">
    <text evidence="9">The sequence shown here is derived from an EMBL/GenBank/DDBJ whole genome shotgun (WGS) entry which is preliminary data.</text>
</comment>
<feature type="transmembrane region" description="Helical" evidence="7">
    <location>
        <begin position="467"/>
        <end position="485"/>
    </location>
</feature>
<evidence type="ECO:0000313" key="9">
    <source>
        <dbReference type="EMBL" id="MBM6819118.1"/>
    </source>
</evidence>
<proteinExistence type="inferred from homology"/>
<dbReference type="PANTHER" id="PTHR30509:SF9">
    <property type="entry name" value="MULTIDRUG RESISTANCE PROTEIN MDTO"/>
    <property type="match status" value="1"/>
</dbReference>
<sequence length="660" mass="77198">MEVVKKQFVKMKDGFIDGLPTIIMAIILFFSLLKIFGVTEVIVVPFLVLLFIIKSKEEFNLKRLLKIFSMILLISIFSYIANLNIVLCVLINLILPTIIVYLYTDSFTPKGYFVYVMAFVFLQLSPIEFSHLPKRFSALIFSMVLITLGLFINSLKDRYKNSYELAENGLLNLSKQINKVAKKEKLKNDIDELNRIIYKLNNLIYSSRNYKYLVDSFGSNNYYFMLVFQKFQYVIKNIYKSADNLNDSDILYLNELNKLLKKISEDMNEKNNTDLIRLLDKFIDKQYFTNKKVEYDIAYIINILRVALSNMTITNFDNIKDNWRIPKIAHKIRGIKYNLKLDMFQLRFALRLSFVLTTTFLISRLTGLNHSYWIPMSAFLMVTPFYEDSAERINNRILGTILGSILTFLLLSIFHTANAHIIIIVLMTICMYSVVPSTWIMTSYTTCYGLTLATLAMDRNEAIELRVAYIFIAAVISILANKYILPNKSSYEFKLNVTKLITIDREMVLMLRKALENRNEFDSTYLKELLIRSNQINLDIKNYKKKNEYEESFYNNLLEINKQLIHEIQQISYIVVNNNEILQEDRSINEVLDNIEIILNRIHLTLESNELTVDQIMSKKAKDYGVISKDLYFNSIVINCMNNAEKMYALVSREYKEVTN</sequence>
<evidence type="ECO:0000256" key="5">
    <source>
        <dbReference type="ARBA" id="ARBA00023136"/>
    </source>
</evidence>
<keyword evidence="10" id="KW-1185">Reference proteome</keyword>
<keyword evidence="4 7" id="KW-1133">Transmembrane helix</keyword>
<reference evidence="9 10" key="1">
    <citation type="journal article" date="2021" name="Sci. Rep.">
        <title>The distribution of antibiotic resistance genes in chicken gut microbiota commensals.</title>
        <authorList>
            <person name="Juricova H."/>
            <person name="Matiasovicova J."/>
            <person name="Kubasova T."/>
            <person name="Cejkova D."/>
            <person name="Rychlik I."/>
        </authorList>
    </citation>
    <scope>NUCLEOTIDE SEQUENCE [LARGE SCALE GENOMIC DNA]</scope>
    <source>
        <strain evidence="9 10">An435</strain>
    </source>
</reference>
<feature type="domain" description="Integral membrane bound transporter" evidence="8">
    <location>
        <begin position="360"/>
        <end position="479"/>
    </location>
</feature>
<keyword evidence="2" id="KW-1003">Cell membrane</keyword>
<dbReference type="InterPro" id="IPR049453">
    <property type="entry name" value="Memb_transporter_dom"/>
</dbReference>
<comment type="subcellular location">
    <subcellularLocation>
        <location evidence="1">Cell membrane</location>
        <topology evidence="1">Multi-pass membrane protein</topology>
    </subcellularLocation>
</comment>
<evidence type="ECO:0000256" key="7">
    <source>
        <dbReference type="SAM" id="Phobius"/>
    </source>
</evidence>
<dbReference type="Pfam" id="PF13515">
    <property type="entry name" value="FUSC_2"/>
    <property type="match status" value="1"/>
</dbReference>
<dbReference type="Proteomes" id="UP000767334">
    <property type="component" value="Unassembled WGS sequence"/>
</dbReference>
<dbReference type="RefSeq" id="WP_148323397.1">
    <property type="nucleotide sequence ID" value="NZ_JACJLL010000034.1"/>
</dbReference>
<feature type="transmembrane region" description="Helical" evidence="7">
    <location>
        <begin position="421"/>
        <end position="441"/>
    </location>
</feature>
<evidence type="ECO:0000256" key="4">
    <source>
        <dbReference type="ARBA" id="ARBA00022989"/>
    </source>
</evidence>
<accession>A0ABS2FEZ1</accession>
<feature type="transmembrane region" description="Helical" evidence="7">
    <location>
        <begin position="348"/>
        <end position="373"/>
    </location>
</feature>
<evidence type="ECO:0000313" key="10">
    <source>
        <dbReference type="Proteomes" id="UP000767334"/>
    </source>
</evidence>
<evidence type="ECO:0000256" key="2">
    <source>
        <dbReference type="ARBA" id="ARBA00022475"/>
    </source>
</evidence>
<evidence type="ECO:0000256" key="3">
    <source>
        <dbReference type="ARBA" id="ARBA00022692"/>
    </source>
</evidence>
<dbReference type="EMBL" id="JACJLL010000034">
    <property type="protein sequence ID" value="MBM6819118.1"/>
    <property type="molecule type" value="Genomic_DNA"/>
</dbReference>
<organism evidence="9 10">
    <name type="scientific">Clostridium saudiense</name>
    <dbReference type="NCBI Taxonomy" id="1414720"/>
    <lineage>
        <taxon>Bacteria</taxon>
        <taxon>Bacillati</taxon>
        <taxon>Bacillota</taxon>
        <taxon>Clostridia</taxon>
        <taxon>Eubacteriales</taxon>
        <taxon>Clostridiaceae</taxon>
        <taxon>Clostridium</taxon>
    </lineage>
</organism>
<dbReference type="PANTHER" id="PTHR30509">
    <property type="entry name" value="P-HYDROXYBENZOIC ACID EFFLUX PUMP SUBUNIT-RELATED"/>
    <property type="match status" value="1"/>
</dbReference>
<protein>
    <submittedName>
        <fullName evidence="9">FUSC family protein</fullName>
    </submittedName>
</protein>
<keyword evidence="3 7" id="KW-0812">Transmembrane</keyword>
<feature type="transmembrane region" description="Helical" evidence="7">
    <location>
        <begin position="22"/>
        <end position="52"/>
    </location>
</feature>
<evidence type="ECO:0000256" key="6">
    <source>
        <dbReference type="ARBA" id="ARBA00043993"/>
    </source>
</evidence>